<gene>
    <name evidence="1" type="ORF">L3081_15085</name>
</gene>
<protein>
    <submittedName>
        <fullName evidence="1">General secretion pathway protein GspF</fullName>
    </submittedName>
</protein>
<accession>A0ABS9X2J5</accession>
<evidence type="ECO:0000313" key="1">
    <source>
        <dbReference type="EMBL" id="MCI2284473.1"/>
    </source>
</evidence>
<sequence length="558" mass="60184">MSRFFNKRKHFHPDSPLLFGDHRKPMTRRDFISVWVAHWWSCHFGASVLSLFSSPNKAHATLSADLEALRNSCGIDVQGAGKIPFISFDLLGGANIAGSNVLVGGVGGQQDFLSTTGYNKLGLPGDMSPAIASPNLQQSNFINTDLGLAFHSDSAFLRGILEKVSPQTAEKINGAVLPNRSDNDTANNPHNPMYAIAAYGANGSLMPLIGSRNTDSGGNSMSPSRFIDLSKRPTKIDRPTDVTGLVDVGDLFNLLSQSDAVAVMESIQRISAQKLLQVDSQVTRDDVIKDMINCGYVKSADLADRFGNPATLDPLLDVDIVGPGGIFSLAEFDSEQEFQKTASIMKLVVNGFSGLGTVTMGGFDYHTGDRATGELRDLRAGRCMGACLEYAARRNQPLMMYVFSDGSVASNGRIDESENGRGKGEWTGDNSSTGASFFLVYNPTGKPQLMGATTEQNAMHQQIGYMRPDASVETASAPSANNVNLLVETILLNYMALHGEQNNFSALVPGQGLGNTSMLDTLTAFRAHINRLNHHYQLNNQITTAAGLWNNAYAAHYQ</sequence>
<dbReference type="Proteomes" id="UP001139646">
    <property type="component" value="Unassembled WGS sequence"/>
</dbReference>
<evidence type="ECO:0000313" key="2">
    <source>
        <dbReference type="Proteomes" id="UP001139646"/>
    </source>
</evidence>
<dbReference type="RefSeq" id="WP_242286904.1">
    <property type="nucleotide sequence ID" value="NZ_JAKKSL010000002.1"/>
</dbReference>
<keyword evidence="2" id="KW-1185">Reference proteome</keyword>
<comment type="caution">
    <text evidence="1">The sequence shown here is derived from an EMBL/GenBank/DDBJ whole genome shotgun (WGS) entry which is preliminary data.</text>
</comment>
<name>A0ABS9X2J5_9GAMM</name>
<reference evidence="1" key="1">
    <citation type="submission" date="2022-01" db="EMBL/GenBank/DDBJ databases">
        <title>Colwellia maritima, isolated from seawater.</title>
        <authorList>
            <person name="Kristyanto S."/>
            <person name="Jung J."/>
            <person name="Jeon C.O."/>
        </authorList>
    </citation>
    <scope>NUCLEOTIDE SEQUENCE</scope>
    <source>
        <strain evidence="1">MSW7</strain>
    </source>
</reference>
<dbReference type="EMBL" id="JAKKSL010000002">
    <property type="protein sequence ID" value="MCI2284473.1"/>
    <property type="molecule type" value="Genomic_DNA"/>
</dbReference>
<proteinExistence type="predicted"/>
<organism evidence="1 2">
    <name type="scientific">Colwellia maritima</name>
    <dbReference type="NCBI Taxonomy" id="2912588"/>
    <lineage>
        <taxon>Bacteria</taxon>
        <taxon>Pseudomonadati</taxon>
        <taxon>Pseudomonadota</taxon>
        <taxon>Gammaproteobacteria</taxon>
        <taxon>Alteromonadales</taxon>
        <taxon>Colwelliaceae</taxon>
        <taxon>Colwellia</taxon>
    </lineage>
</organism>